<dbReference type="EMBL" id="MVHR01000035">
    <property type="protein sequence ID" value="ORA70440.1"/>
    <property type="molecule type" value="Genomic_DNA"/>
</dbReference>
<evidence type="ECO:0000313" key="4">
    <source>
        <dbReference type="EMBL" id="ORA70440.1"/>
    </source>
</evidence>
<dbReference type="GO" id="GO:0003677">
    <property type="term" value="F:DNA binding"/>
    <property type="evidence" value="ECO:0007669"/>
    <property type="project" value="UniProtKB-UniRule"/>
</dbReference>
<dbReference type="InterPro" id="IPR050624">
    <property type="entry name" value="HTH-type_Tx_Regulator"/>
</dbReference>
<evidence type="ECO:0000313" key="5">
    <source>
        <dbReference type="Proteomes" id="UP000192566"/>
    </source>
</evidence>
<comment type="caution">
    <text evidence="4">The sequence shown here is derived from an EMBL/GenBank/DDBJ whole genome shotgun (WGS) entry which is preliminary data.</text>
</comment>
<evidence type="ECO:0000256" key="1">
    <source>
        <dbReference type="ARBA" id="ARBA00023125"/>
    </source>
</evidence>
<keyword evidence="5" id="KW-1185">Reference proteome</keyword>
<dbReference type="Gene3D" id="1.10.357.10">
    <property type="entry name" value="Tetracycline Repressor, domain 2"/>
    <property type="match status" value="1"/>
</dbReference>
<evidence type="ECO:0000259" key="3">
    <source>
        <dbReference type="PROSITE" id="PS50977"/>
    </source>
</evidence>
<dbReference type="InterPro" id="IPR009057">
    <property type="entry name" value="Homeodomain-like_sf"/>
</dbReference>
<dbReference type="AlphaFoldDB" id="A0A1X0DF41"/>
<reference evidence="4 5" key="1">
    <citation type="submission" date="2017-02" db="EMBL/GenBank/DDBJ databases">
        <title>The new phylogeny of genus Mycobacterium.</title>
        <authorList>
            <person name="Tortoli E."/>
            <person name="Trovato A."/>
            <person name="Cirillo D.M."/>
        </authorList>
    </citation>
    <scope>NUCLEOTIDE SEQUENCE [LARGE SCALE GENOMIC DNA]</scope>
    <source>
        <strain evidence="4 5">DSM 44471</strain>
    </source>
</reference>
<dbReference type="PANTHER" id="PTHR43479:SF11">
    <property type="entry name" value="ACREF_ENVCD OPERON REPRESSOR-RELATED"/>
    <property type="match status" value="1"/>
</dbReference>
<feature type="domain" description="HTH tetR-type" evidence="3">
    <location>
        <begin position="21"/>
        <end position="83"/>
    </location>
</feature>
<gene>
    <name evidence="4" type="ORF">BST25_19315</name>
</gene>
<dbReference type="PANTHER" id="PTHR43479">
    <property type="entry name" value="ACREF/ENVCD OPERON REPRESSOR-RELATED"/>
    <property type="match status" value="1"/>
</dbReference>
<feature type="DNA-binding region" description="H-T-H motif" evidence="2">
    <location>
        <begin position="46"/>
        <end position="65"/>
    </location>
</feature>
<sequence length="227" mass="24120">MVVMPKASRPYGGVEAAERLAARRRRLLAAGLELLGSQRQDVSALTVRSICAQSGLAARYFYESFTDKDEFVGGVFDWVVAELAATTQAAVAAVPAHEQTRAGMANIVRTIAGDARIGRLLFSTQLANPVIVRKRAESSALFAMLSGQHVGDALRVPANDRIKAAAHFVVGGVGQTISAWLAGDVRLDPDQLVDQLASLLDELAEPKLYSDKAVTETTAAATTASRD</sequence>
<evidence type="ECO:0000256" key="2">
    <source>
        <dbReference type="PROSITE-ProRule" id="PRU00335"/>
    </source>
</evidence>
<organism evidence="4 5">
    <name type="scientific">Mycobacterium heidelbergense</name>
    <dbReference type="NCBI Taxonomy" id="53376"/>
    <lineage>
        <taxon>Bacteria</taxon>
        <taxon>Bacillati</taxon>
        <taxon>Actinomycetota</taxon>
        <taxon>Actinomycetes</taxon>
        <taxon>Mycobacteriales</taxon>
        <taxon>Mycobacteriaceae</taxon>
        <taxon>Mycobacterium</taxon>
        <taxon>Mycobacterium simiae complex</taxon>
    </lineage>
</organism>
<dbReference type="SUPFAM" id="SSF46689">
    <property type="entry name" value="Homeodomain-like"/>
    <property type="match status" value="1"/>
</dbReference>
<keyword evidence="1 2" id="KW-0238">DNA-binding</keyword>
<proteinExistence type="predicted"/>
<accession>A0A1X0DF41</accession>
<protein>
    <submittedName>
        <fullName evidence="4">TetR family transcriptional regulator</fullName>
    </submittedName>
</protein>
<name>A0A1X0DF41_MYCHE</name>
<dbReference type="PROSITE" id="PS50977">
    <property type="entry name" value="HTH_TETR_2"/>
    <property type="match status" value="1"/>
</dbReference>
<dbReference type="InterPro" id="IPR001647">
    <property type="entry name" value="HTH_TetR"/>
</dbReference>
<dbReference type="Proteomes" id="UP000192566">
    <property type="component" value="Unassembled WGS sequence"/>
</dbReference>
<dbReference type="STRING" id="53376.BST25_19315"/>